<sequence length="251" mass="28052">MEQGLLNPNGEYDLADIYKSWNLSRHWIMWRQFLMNLICHGFTAYGFYMATIRWPPQLSPLLTVAGYFAAWILSGFMLFQFGRKKIITYGFLVGGISGIFSALITNQWVVLLLVVILYCGLFTPAAIPLPDDWNDGGGLVVFIMVGFMRYMAYMACIVAAIVAPPVGWQVQAFALVGSTAAIVYAMLVHFYLLESPLEILDGYNALATMDMDQLLAIRQEKAIEALRVFAEATGKTLPENLKSLRKVSPLV</sequence>
<dbReference type="Gramene" id="EFJ25504">
    <property type="protein sequence ID" value="EFJ25504"/>
    <property type="gene ID" value="SELMODRAFT_413589"/>
</dbReference>
<feature type="transmembrane region" description="Helical" evidence="1">
    <location>
        <begin position="168"/>
        <end position="193"/>
    </location>
</feature>
<keyword evidence="1" id="KW-0812">Transmembrane</keyword>
<dbReference type="KEGG" id="smo:SELMODRAFT_413589"/>
<feature type="transmembrane region" description="Helical" evidence="1">
    <location>
        <begin position="86"/>
        <end position="104"/>
    </location>
</feature>
<dbReference type="AlphaFoldDB" id="D8RQR9"/>
<dbReference type="InterPro" id="IPR036259">
    <property type="entry name" value="MFS_trans_sf"/>
</dbReference>
<evidence type="ECO:0000313" key="2">
    <source>
        <dbReference type="EMBL" id="EFJ25504.1"/>
    </source>
</evidence>
<dbReference type="SUPFAM" id="SSF103473">
    <property type="entry name" value="MFS general substrate transporter"/>
    <property type="match status" value="1"/>
</dbReference>
<reference evidence="2 3" key="1">
    <citation type="journal article" date="2011" name="Science">
        <title>The Selaginella genome identifies genetic changes associated with the evolution of vascular plants.</title>
        <authorList>
            <person name="Banks J.A."/>
            <person name="Nishiyama T."/>
            <person name="Hasebe M."/>
            <person name="Bowman J.L."/>
            <person name="Gribskov M."/>
            <person name="dePamphilis C."/>
            <person name="Albert V.A."/>
            <person name="Aono N."/>
            <person name="Aoyama T."/>
            <person name="Ambrose B.A."/>
            <person name="Ashton N.W."/>
            <person name="Axtell M.J."/>
            <person name="Barker E."/>
            <person name="Barker M.S."/>
            <person name="Bennetzen J.L."/>
            <person name="Bonawitz N.D."/>
            <person name="Chapple C."/>
            <person name="Cheng C."/>
            <person name="Correa L.G."/>
            <person name="Dacre M."/>
            <person name="DeBarry J."/>
            <person name="Dreyer I."/>
            <person name="Elias M."/>
            <person name="Engstrom E.M."/>
            <person name="Estelle M."/>
            <person name="Feng L."/>
            <person name="Finet C."/>
            <person name="Floyd S.K."/>
            <person name="Frommer W.B."/>
            <person name="Fujita T."/>
            <person name="Gramzow L."/>
            <person name="Gutensohn M."/>
            <person name="Harholt J."/>
            <person name="Hattori M."/>
            <person name="Heyl A."/>
            <person name="Hirai T."/>
            <person name="Hiwatashi Y."/>
            <person name="Ishikawa M."/>
            <person name="Iwata M."/>
            <person name="Karol K.G."/>
            <person name="Koehler B."/>
            <person name="Kolukisaoglu U."/>
            <person name="Kubo M."/>
            <person name="Kurata T."/>
            <person name="Lalonde S."/>
            <person name="Li K."/>
            <person name="Li Y."/>
            <person name="Litt A."/>
            <person name="Lyons E."/>
            <person name="Manning G."/>
            <person name="Maruyama T."/>
            <person name="Michael T.P."/>
            <person name="Mikami K."/>
            <person name="Miyazaki S."/>
            <person name="Morinaga S."/>
            <person name="Murata T."/>
            <person name="Mueller-Roeber B."/>
            <person name="Nelson D.R."/>
            <person name="Obara M."/>
            <person name="Oguri Y."/>
            <person name="Olmstead R.G."/>
            <person name="Onodera N."/>
            <person name="Petersen B.L."/>
            <person name="Pils B."/>
            <person name="Prigge M."/>
            <person name="Rensing S.A."/>
            <person name="Riano-Pachon D.M."/>
            <person name="Roberts A.W."/>
            <person name="Sato Y."/>
            <person name="Scheller H.V."/>
            <person name="Schulz B."/>
            <person name="Schulz C."/>
            <person name="Shakirov E.V."/>
            <person name="Shibagaki N."/>
            <person name="Shinohara N."/>
            <person name="Shippen D.E."/>
            <person name="Soerensen I."/>
            <person name="Sotooka R."/>
            <person name="Sugimoto N."/>
            <person name="Sugita M."/>
            <person name="Sumikawa N."/>
            <person name="Tanurdzic M."/>
            <person name="Theissen G."/>
            <person name="Ulvskov P."/>
            <person name="Wakazuki S."/>
            <person name="Weng J.K."/>
            <person name="Willats W.W."/>
            <person name="Wipf D."/>
            <person name="Wolf P.G."/>
            <person name="Yang L."/>
            <person name="Zimmer A.D."/>
            <person name="Zhu Q."/>
            <person name="Mitros T."/>
            <person name="Hellsten U."/>
            <person name="Loque D."/>
            <person name="Otillar R."/>
            <person name="Salamov A."/>
            <person name="Schmutz J."/>
            <person name="Shapiro H."/>
            <person name="Lindquist E."/>
            <person name="Lucas S."/>
            <person name="Rokhsar D."/>
            <person name="Grigoriev I.V."/>
        </authorList>
    </citation>
    <scope>NUCLEOTIDE SEQUENCE [LARGE SCALE GENOMIC DNA]</scope>
</reference>
<evidence type="ECO:0008006" key="4">
    <source>
        <dbReference type="Google" id="ProtNLM"/>
    </source>
</evidence>
<feature type="transmembrane region" description="Helical" evidence="1">
    <location>
        <begin position="58"/>
        <end position="79"/>
    </location>
</feature>
<feature type="transmembrane region" description="Helical" evidence="1">
    <location>
        <begin position="110"/>
        <end position="127"/>
    </location>
</feature>
<dbReference type="Proteomes" id="UP000001514">
    <property type="component" value="Unassembled WGS sequence"/>
</dbReference>
<feature type="transmembrane region" description="Helical" evidence="1">
    <location>
        <begin position="139"/>
        <end position="162"/>
    </location>
</feature>
<feature type="transmembrane region" description="Helical" evidence="1">
    <location>
        <begin position="33"/>
        <end position="52"/>
    </location>
</feature>
<evidence type="ECO:0000313" key="3">
    <source>
        <dbReference type="Proteomes" id="UP000001514"/>
    </source>
</evidence>
<name>D8RQR9_SELML</name>
<proteinExistence type="predicted"/>
<gene>
    <name evidence="2" type="ORF">SELMODRAFT_413589</name>
</gene>
<dbReference type="Gene3D" id="1.20.1250.20">
    <property type="entry name" value="MFS general substrate transporter like domains"/>
    <property type="match status" value="1"/>
</dbReference>
<evidence type="ECO:0000256" key="1">
    <source>
        <dbReference type="SAM" id="Phobius"/>
    </source>
</evidence>
<keyword evidence="1" id="KW-0472">Membrane</keyword>
<keyword evidence="1" id="KW-1133">Transmembrane helix</keyword>
<dbReference type="HOGENOM" id="CLU_064402_0_0_1"/>
<accession>D8RQR9</accession>
<dbReference type="OrthoDB" id="3936150at2759"/>
<dbReference type="InParanoid" id="D8RQR9"/>
<keyword evidence="3" id="KW-1185">Reference proteome</keyword>
<organism evidence="3">
    <name type="scientific">Selaginella moellendorffii</name>
    <name type="common">Spikemoss</name>
    <dbReference type="NCBI Taxonomy" id="88036"/>
    <lineage>
        <taxon>Eukaryota</taxon>
        <taxon>Viridiplantae</taxon>
        <taxon>Streptophyta</taxon>
        <taxon>Embryophyta</taxon>
        <taxon>Tracheophyta</taxon>
        <taxon>Lycopodiopsida</taxon>
        <taxon>Selaginellales</taxon>
        <taxon>Selaginellaceae</taxon>
        <taxon>Selaginella</taxon>
    </lineage>
</organism>
<dbReference type="EMBL" id="GL377586">
    <property type="protein sequence ID" value="EFJ25504.1"/>
    <property type="molecule type" value="Genomic_DNA"/>
</dbReference>
<protein>
    <recommendedName>
        <fullName evidence="4">Major facilitator superfamily (MFS) profile domain-containing protein</fullName>
    </recommendedName>
</protein>